<evidence type="ECO:0000313" key="1">
    <source>
        <dbReference type="EMBL" id="ATA80587.1"/>
    </source>
</evidence>
<gene>
    <name evidence="1" type="ORF">CGC59_13315</name>
</gene>
<dbReference type="Pfam" id="PF24689">
    <property type="entry name" value="TriTu"/>
    <property type="match status" value="1"/>
</dbReference>
<dbReference type="Proteomes" id="UP000217334">
    <property type="component" value="Chromosome"/>
</dbReference>
<reference evidence="2" key="1">
    <citation type="submission" date="2017-06" db="EMBL/GenBank/DDBJ databases">
        <title>Capnocytophaga spp. assemblies.</title>
        <authorList>
            <person name="Gulvik C.A."/>
        </authorList>
    </citation>
    <scope>NUCLEOTIDE SEQUENCE [LARGE SCALE GENOMIC DNA]</scope>
    <source>
        <strain evidence="2">H4486</strain>
    </source>
</reference>
<proteinExistence type="predicted"/>
<dbReference type="RefSeq" id="WP_095902278.1">
    <property type="nucleotide sequence ID" value="NZ_CAUOZK010000019.1"/>
</dbReference>
<name>A0A250F984_CAPSP</name>
<dbReference type="InterPro" id="IPR057062">
    <property type="entry name" value="TriTu"/>
</dbReference>
<organism evidence="1 2">
    <name type="scientific">Capnocytophaga sputigena</name>
    <dbReference type="NCBI Taxonomy" id="1019"/>
    <lineage>
        <taxon>Bacteria</taxon>
        <taxon>Pseudomonadati</taxon>
        <taxon>Bacteroidota</taxon>
        <taxon>Flavobacteriia</taxon>
        <taxon>Flavobacteriales</taxon>
        <taxon>Flavobacteriaceae</taxon>
        <taxon>Capnocytophaga</taxon>
    </lineage>
</organism>
<protein>
    <submittedName>
        <fullName evidence="1">Uncharacterized protein</fullName>
    </submittedName>
</protein>
<sequence>MLQEFIQNIKTYRKIPITDEHIQYDADKGSVEVTFQTNKTHLKRFTAYNSGSCTYEVFNIETQKTDVSETTEFQTFNSLTSIFHRFYYADFSEISTFIDTLFAEGFNRFKGREEIQGFDSGDFFQKEEEETMYFKYFQIVWKDAYLNERDMDLCNIEVSYRFLDNKKIKVWVELCGGADGIIYKEFSAEGRFEELKPQITAFLYECYNHYNEVIKEYITSPITSNQ</sequence>
<accession>A0A250F984</accession>
<dbReference type="EMBL" id="CP022383">
    <property type="protein sequence ID" value="ATA80587.1"/>
    <property type="molecule type" value="Genomic_DNA"/>
</dbReference>
<dbReference type="AlphaFoldDB" id="A0A250F984"/>
<evidence type="ECO:0000313" key="2">
    <source>
        <dbReference type="Proteomes" id="UP000217334"/>
    </source>
</evidence>